<dbReference type="Gene3D" id="3.40.50.2300">
    <property type="match status" value="1"/>
</dbReference>
<gene>
    <name evidence="7" type="ORF">QOZ94_003145</name>
</gene>
<sequence length="316" mass="33989">MMQIVLVDSSRVSLKLISQMLQFAGHDVIPFSDGAAALDYLRAGRPIDVLMTSFELPHVSGLELCWEARLVSNEGHPLYVIAMSSNVDGQQLVEALDSGADDFVAKPPVPAELYARLRAAERMNQARRELIRLATVDPLTELLNRRAFFERAQAVCRNHGHAGPIAIVMFDIDHFKKINDTKGHDAGDCVLKAVAAVMRREPGHAARLGGEEFVILLPGASIAEAWETAERLRHAVADLQVPIPSGGTVSATISLGVAHYHTGETVDLFLKHADVALYAAKTAGRNRTVVASISAPASHPSPLDGGHISLALPDPS</sequence>
<evidence type="ECO:0000259" key="5">
    <source>
        <dbReference type="PROSITE" id="PS50110"/>
    </source>
</evidence>
<dbReference type="SUPFAM" id="SSF55073">
    <property type="entry name" value="Nucleotide cyclase"/>
    <property type="match status" value="1"/>
</dbReference>
<dbReference type="PANTHER" id="PTHR45138">
    <property type="entry name" value="REGULATORY COMPONENTS OF SENSORY TRANSDUCTION SYSTEM"/>
    <property type="match status" value="1"/>
</dbReference>
<dbReference type="InterPro" id="IPR050469">
    <property type="entry name" value="Diguanylate_Cyclase"/>
</dbReference>
<feature type="domain" description="GGDEF" evidence="6">
    <location>
        <begin position="163"/>
        <end position="293"/>
    </location>
</feature>
<comment type="caution">
    <text evidence="3">Lacks conserved residue(s) required for the propagation of feature annotation.</text>
</comment>
<dbReference type="CDD" id="cd01949">
    <property type="entry name" value="GGDEF"/>
    <property type="match status" value="1"/>
</dbReference>
<dbReference type="SMART" id="SM00267">
    <property type="entry name" value="GGDEF"/>
    <property type="match status" value="1"/>
</dbReference>
<dbReference type="Pfam" id="PF00990">
    <property type="entry name" value="GGDEF"/>
    <property type="match status" value="1"/>
</dbReference>
<dbReference type="InterPro" id="IPR043128">
    <property type="entry name" value="Rev_trsase/Diguanyl_cyclase"/>
</dbReference>
<evidence type="ECO:0000256" key="4">
    <source>
        <dbReference type="SAM" id="MobiDB-lite"/>
    </source>
</evidence>
<comment type="catalytic activity">
    <reaction evidence="2">
        <text>2 GTP = 3',3'-c-di-GMP + 2 diphosphate</text>
        <dbReference type="Rhea" id="RHEA:24898"/>
        <dbReference type="ChEBI" id="CHEBI:33019"/>
        <dbReference type="ChEBI" id="CHEBI:37565"/>
        <dbReference type="ChEBI" id="CHEBI:58805"/>
        <dbReference type="EC" id="2.7.7.65"/>
    </reaction>
</comment>
<evidence type="ECO:0000259" key="6">
    <source>
        <dbReference type="PROSITE" id="PS50887"/>
    </source>
</evidence>
<name>A0ABU0LGR2_XANAG</name>
<dbReference type="InterPro" id="IPR001789">
    <property type="entry name" value="Sig_transdc_resp-reg_receiver"/>
</dbReference>
<reference evidence="7 8" key="1">
    <citation type="submission" date="2023-07" db="EMBL/GenBank/DDBJ databases">
        <title>Genomic Encyclopedia of Type Strains, Phase IV (KMG-IV): sequencing the most valuable type-strain genomes for metagenomic binning, comparative biology and taxonomic classification.</title>
        <authorList>
            <person name="Goeker M."/>
        </authorList>
    </citation>
    <scope>NUCLEOTIDE SEQUENCE [LARGE SCALE GENOMIC DNA]</scope>
    <source>
        <strain evidence="7 8">DSM 3770</strain>
    </source>
</reference>
<dbReference type="CDD" id="cd00156">
    <property type="entry name" value="REC"/>
    <property type="match status" value="1"/>
</dbReference>
<dbReference type="InterPro" id="IPR000160">
    <property type="entry name" value="GGDEF_dom"/>
</dbReference>
<dbReference type="SMART" id="SM00448">
    <property type="entry name" value="REC"/>
    <property type="match status" value="1"/>
</dbReference>
<evidence type="ECO:0000313" key="8">
    <source>
        <dbReference type="Proteomes" id="UP001241747"/>
    </source>
</evidence>
<protein>
    <recommendedName>
        <fullName evidence="1">diguanylate cyclase</fullName>
        <ecNumber evidence="1">2.7.7.65</ecNumber>
    </recommendedName>
</protein>
<organism evidence="7 8">
    <name type="scientific">Xanthobacter agilis</name>
    <dbReference type="NCBI Taxonomy" id="47492"/>
    <lineage>
        <taxon>Bacteria</taxon>
        <taxon>Pseudomonadati</taxon>
        <taxon>Pseudomonadota</taxon>
        <taxon>Alphaproteobacteria</taxon>
        <taxon>Hyphomicrobiales</taxon>
        <taxon>Xanthobacteraceae</taxon>
        <taxon>Xanthobacter</taxon>
    </lineage>
</organism>
<dbReference type="PROSITE" id="PS50887">
    <property type="entry name" value="GGDEF"/>
    <property type="match status" value="1"/>
</dbReference>
<accession>A0ABU0LGR2</accession>
<dbReference type="EC" id="2.7.7.65" evidence="1"/>
<dbReference type="EMBL" id="JAUSVY010000007">
    <property type="protein sequence ID" value="MDQ0506336.1"/>
    <property type="molecule type" value="Genomic_DNA"/>
</dbReference>
<dbReference type="InterPro" id="IPR011006">
    <property type="entry name" value="CheY-like_superfamily"/>
</dbReference>
<evidence type="ECO:0000256" key="3">
    <source>
        <dbReference type="PROSITE-ProRule" id="PRU00169"/>
    </source>
</evidence>
<keyword evidence="8" id="KW-1185">Reference proteome</keyword>
<feature type="region of interest" description="Disordered" evidence="4">
    <location>
        <begin position="295"/>
        <end position="316"/>
    </location>
</feature>
<evidence type="ECO:0000256" key="1">
    <source>
        <dbReference type="ARBA" id="ARBA00012528"/>
    </source>
</evidence>
<dbReference type="PANTHER" id="PTHR45138:SF9">
    <property type="entry name" value="DIGUANYLATE CYCLASE DGCM-RELATED"/>
    <property type="match status" value="1"/>
</dbReference>
<dbReference type="Pfam" id="PF00072">
    <property type="entry name" value="Response_reg"/>
    <property type="match status" value="1"/>
</dbReference>
<dbReference type="Proteomes" id="UP001241747">
    <property type="component" value="Unassembled WGS sequence"/>
</dbReference>
<proteinExistence type="predicted"/>
<dbReference type="NCBIfam" id="TIGR00254">
    <property type="entry name" value="GGDEF"/>
    <property type="match status" value="1"/>
</dbReference>
<comment type="caution">
    <text evidence="7">The sequence shown here is derived from an EMBL/GenBank/DDBJ whole genome shotgun (WGS) entry which is preliminary data.</text>
</comment>
<dbReference type="Gene3D" id="3.30.70.270">
    <property type="match status" value="1"/>
</dbReference>
<feature type="domain" description="Response regulatory" evidence="5">
    <location>
        <begin position="3"/>
        <end position="121"/>
    </location>
</feature>
<dbReference type="InterPro" id="IPR029787">
    <property type="entry name" value="Nucleotide_cyclase"/>
</dbReference>
<dbReference type="SUPFAM" id="SSF52172">
    <property type="entry name" value="CheY-like"/>
    <property type="match status" value="1"/>
</dbReference>
<evidence type="ECO:0000313" key="7">
    <source>
        <dbReference type="EMBL" id="MDQ0506336.1"/>
    </source>
</evidence>
<dbReference type="PROSITE" id="PS50110">
    <property type="entry name" value="RESPONSE_REGULATORY"/>
    <property type="match status" value="1"/>
</dbReference>
<evidence type="ECO:0000256" key="2">
    <source>
        <dbReference type="ARBA" id="ARBA00034247"/>
    </source>
</evidence>